<dbReference type="Proteomes" id="UP000555564">
    <property type="component" value="Unassembled WGS sequence"/>
</dbReference>
<evidence type="ECO:0000313" key="2">
    <source>
        <dbReference type="EMBL" id="MBB6472673.1"/>
    </source>
</evidence>
<keyword evidence="3" id="KW-1185">Reference proteome</keyword>
<proteinExistence type="predicted"/>
<gene>
    <name evidence="2" type="ORF">BJ992_002104</name>
</gene>
<protein>
    <submittedName>
        <fullName evidence="2">Uncharacterized protein</fullName>
    </submittedName>
</protein>
<dbReference type="EMBL" id="JACHIU010000001">
    <property type="protein sequence ID" value="MBB6472673.1"/>
    <property type="molecule type" value="Genomic_DNA"/>
</dbReference>
<feature type="region of interest" description="Disordered" evidence="1">
    <location>
        <begin position="1"/>
        <end position="63"/>
    </location>
</feature>
<feature type="compositionally biased region" description="Low complexity" evidence="1">
    <location>
        <begin position="44"/>
        <end position="63"/>
    </location>
</feature>
<reference evidence="2 3" key="1">
    <citation type="submission" date="2020-08" db="EMBL/GenBank/DDBJ databases">
        <title>Sequencing the genomes of 1000 actinobacteria strains.</title>
        <authorList>
            <person name="Klenk H.-P."/>
        </authorList>
    </citation>
    <scope>NUCLEOTIDE SEQUENCE [LARGE SCALE GENOMIC DNA]</scope>
    <source>
        <strain evidence="2 3">DSM 44936</strain>
    </source>
</reference>
<evidence type="ECO:0000256" key="1">
    <source>
        <dbReference type="SAM" id="MobiDB-lite"/>
    </source>
</evidence>
<name>A0A7X0ICW5_9ACTN</name>
<organism evidence="2 3">
    <name type="scientific">Sphaerisporangium rubeum</name>
    <dbReference type="NCBI Taxonomy" id="321317"/>
    <lineage>
        <taxon>Bacteria</taxon>
        <taxon>Bacillati</taxon>
        <taxon>Actinomycetota</taxon>
        <taxon>Actinomycetes</taxon>
        <taxon>Streptosporangiales</taxon>
        <taxon>Streptosporangiaceae</taxon>
        <taxon>Sphaerisporangium</taxon>
    </lineage>
</organism>
<dbReference type="AlphaFoldDB" id="A0A7X0ICW5"/>
<evidence type="ECO:0000313" key="3">
    <source>
        <dbReference type="Proteomes" id="UP000555564"/>
    </source>
</evidence>
<sequence length="63" mass="6278">METPVMPPAESIPAAGNWAPEDPGAFARPGTTPGLSPATPIPHRTAPSGRPAAASAGTVRHVV</sequence>
<dbReference type="RefSeq" id="WP_184979939.1">
    <property type="nucleotide sequence ID" value="NZ_BAAALO010000030.1"/>
</dbReference>
<comment type="caution">
    <text evidence="2">The sequence shown here is derived from an EMBL/GenBank/DDBJ whole genome shotgun (WGS) entry which is preliminary data.</text>
</comment>
<accession>A0A7X0ICW5</accession>